<dbReference type="OrthoDB" id="423498at2759"/>
<evidence type="ECO:0000256" key="7">
    <source>
        <dbReference type="PIRSR" id="PIRSR602640-3"/>
    </source>
</evidence>
<feature type="binding site" evidence="6">
    <location>
        <position position="90"/>
    </location>
    <ligand>
        <name>Ca(2+)</name>
        <dbReference type="ChEBI" id="CHEBI:29108"/>
        <label>1</label>
        <note>catalytic</note>
    </ligand>
</feature>
<dbReference type="EMBL" id="AMQN01004525">
    <property type="status" value="NOT_ANNOTATED_CDS"/>
    <property type="molecule type" value="Genomic_DNA"/>
</dbReference>
<evidence type="ECO:0000256" key="2">
    <source>
        <dbReference type="ARBA" id="ARBA00022801"/>
    </source>
</evidence>
<reference evidence="9 11" key="2">
    <citation type="journal article" date="2013" name="Nature">
        <title>Insights into bilaterian evolution from three spiralian genomes.</title>
        <authorList>
            <person name="Simakov O."/>
            <person name="Marletaz F."/>
            <person name="Cho S.J."/>
            <person name="Edsinger-Gonzales E."/>
            <person name="Havlak P."/>
            <person name="Hellsten U."/>
            <person name="Kuo D.H."/>
            <person name="Larsson T."/>
            <person name="Lv J."/>
            <person name="Arendt D."/>
            <person name="Savage R."/>
            <person name="Osoegawa K."/>
            <person name="de Jong P."/>
            <person name="Grimwood J."/>
            <person name="Chapman J.A."/>
            <person name="Shapiro H."/>
            <person name="Aerts A."/>
            <person name="Otillar R.P."/>
            <person name="Terry A.Y."/>
            <person name="Boore J.L."/>
            <person name="Grigoriev I.V."/>
            <person name="Lindberg D.R."/>
            <person name="Seaver E.C."/>
            <person name="Weisblat D.A."/>
            <person name="Putnam N.H."/>
            <person name="Rokhsar D.S."/>
        </authorList>
    </citation>
    <scope>NUCLEOTIDE SEQUENCE</scope>
    <source>
        <strain evidence="9 11">I ESC-2004</strain>
    </source>
</reference>
<dbReference type="Proteomes" id="UP000014760">
    <property type="component" value="Unassembled WGS sequence"/>
</dbReference>
<dbReference type="GO" id="GO:0004064">
    <property type="term" value="F:arylesterase activity"/>
    <property type="evidence" value="ECO:0007669"/>
    <property type="project" value="UniProtKB-UniRule"/>
</dbReference>
<dbReference type="InterPro" id="IPR051288">
    <property type="entry name" value="Serum_paraoxonase/arylesterase"/>
</dbReference>
<evidence type="ECO:0000313" key="10">
    <source>
        <dbReference type="EnsemblMetazoa" id="CapteP168770"/>
    </source>
</evidence>
<keyword evidence="2 8" id="KW-0378">Hydrolase</keyword>
<accession>R7VAA2</accession>
<feature type="disulfide bond" description="In form B" evidence="7">
    <location>
        <begin position="19"/>
        <end position="331"/>
    </location>
</feature>
<dbReference type="EMBL" id="KB293746">
    <property type="protein sequence ID" value="ELU15544.1"/>
    <property type="molecule type" value="Genomic_DNA"/>
</dbReference>
<evidence type="ECO:0000313" key="9">
    <source>
        <dbReference type="EMBL" id="ELU15544.1"/>
    </source>
</evidence>
<evidence type="ECO:0000256" key="5">
    <source>
        <dbReference type="PIRSR" id="PIRSR602640-1"/>
    </source>
</evidence>
<dbReference type="Gene3D" id="2.120.10.30">
    <property type="entry name" value="TolB, C-terminal domain"/>
    <property type="match status" value="1"/>
</dbReference>
<protein>
    <recommendedName>
        <fullName evidence="8">Paraoxonase</fullName>
        <ecNumber evidence="8">3.1.1.2</ecNumber>
    </recommendedName>
</protein>
<dbReference type="PRINTS" id="PR01785">
    <property type="entry name" value="PARAOXONASE"/>
</dbReference>
<dbReference type="InterPro" id="IPR002640">
    <property type="entry name" value="Arylesterase"/>
</dbReference>
<keyword evidence="4 8" id="KW-0325">Glycoprotein</keyword>
<comment type="catalytic activity">
    <reaction evidence="8">
        <text>a phenyl acetate + H2O = a phenol + acetate + H(+)</text>
        <dbReference type="Rhea" id="RHEA:17309"/>
        <dbReference type="ChEBI" id="CHEBI:15377"/>
        <dbReference type="ChEBI" id="CHEBI:15378"/>
        <dbReference type="ChEBI" id="CHEBI:30089"/>
        <dbReference type="ChEBI" id="CHEBI:33853"/>
        <dbReference type="ChEBI" id="CHEBI:140310"/>
        <dbReference type="EC" id="3.1.1.2"/>
    </reaction>
</comment>
<feature type="binding site" evidence="6">
    <location>
        <position position="146"/>
    </location>
    <ligand>
        <name>Ca(2+)</name>
        <dbReference type="ChEBI" id="CHEBI:29108"/>
        <label>1</label>
        <note>catalytic</note>
    </ligand>
</feature>
<keyword evidence="11" id="KW-1185">Reference proteome</keyword>
<evidence type="ECO:0000256" key="4">
    <source>
        <dbReference type="ARBA" id="ARBA00023180"/>
    </source>
</evidence>
<dbReference type="PANTHER" id="PTHR11799:SF12">
    <property type="entry name" value="PARAOXONASE-RELATED"/>
    <property type="match status" value="1"/>
</dbReference>
<dbReference type="AlphaFoldDB" id="R7VAA2"/>
<evidence type="ECO:0000313" key="11">
    <source>
        <dbReference type="Proteomes" id="UP000014760"/>
    </source>
</evidence>
<comment type="cofactor">
    <cofactor evidence="6 8">
        <name>Ca(2+)</name>
        <dbReference type="ChEBI" id="CHEBI:29108"/>
    </cofactor>
    <text evidence="6 8">Binds 2 calcium ions per subunit.</text>
</comment>
<feature type="active site" description="Proton acceptor" evidence="5">
    <location>
        <position position="88"/>
    </location>
</feature>
<dbReference type="SUPFAM" id="SSF63829">
    <property type="entry name" value="Calcium-dependent phosphotriesterase"/>
    <property type="match status" value="1"/>
</dbReference>
<dbReference type="InterPro" id="IPR011042">
    <property type="entry name" value="6-blade_b-propeller_TolB-like"/>
</dbReference>
<feature type="binding site" evidence="6">
    <location>
        <position position="244"/>
    </location>
    <ligand>
        <name>Ca(2+)</name>
        <dbReference type="ChEBI" id="CHEBI:29108"/>
        <label>1</label>
        <note>catalytic</note>
    </ligand>
</feature>
<feature type="binding site" evidence="6">
    <location>
        <position position="31"/>
    </location>
    <ligand>
        <name>Ca(2+)</name>
        <dbReference type="ChEBI" id="CHEBI:29108"/>
        <label>1</label>
        <note>catalytic</note>
    </ligand>
</feature>
<feature type="binding site" evidence="6">
    <location>
        <position position="145"/>
    </location>
    <ligand>
        <name>Ca(2+)</name>
        <dbReference type="ChEBI" id="CHEBI:29108"/>
        <label>1</label>
        <note>catalytic</note>
    </ligand>
</feature>
<feature type="binding site" evidence="6">
    <location>
        <position position="30"/>
    </location>
    <ligand>
        <name>Ca(2+)</name>
        <dbReference type="ChEBI" id="CHEBI:29108"/>
        <label>1</label>
        <note>catalytic</note>
    </ligand>
</feature>
<proteinExistence type="inferred from homology"/>
<evidence type="ECO:0000256" key="6">
    <source>
        <dbReference type="PIRSR" id="PIRSR602640-2"/>
    </source>
</evidence>
<dbReference type="GO" id="GO:0046872">
    <property type="term" value="F:metal ion binding"/>
    <property type="evidence" value="ECO:0007669"/>
    <property type="project" value="UniProtKB-KW"/>
</dbReference>
<name>R7VAA2_CAPTE</name>
<comment type="similarity">
    <text evidence="1 8">Belongs to the paraoxonase family.</text>
</comment>
<feature type="binding site" evidence="6">
    <location>
        <position position="199"/>
    </location>
    <ligand>
        <name>Ca(2+)</name>
        <dbReference type="ChEBI" id="CHEBI:29108"/>
        <label>1</label>
        <note>catalytic</note>
    </ligand>
</feature>
<evidence type="ECO:0000256" key="1">
    <source>
        <dbReference type="ARBA" id="ARBA00008595"/>
    </source>
</evidence>
<dbReference type="OMA" id="MKIHDNW"/>
<feature type="binding site" evidence="6">
    <location>
        <position position="245"/>
    </location>
    <ligand>
        <name>Ca(2+)</name>
        <dbReference type="ChEBI" id="CHEBI:29108"/>
        <label>1</label>
        <note>catalytic</note>
    </ligand>
</feature>
<keyword evidence="6 8" id="KW-0479">Metal-binding</keyword>
<dbReference type="EC" id="3.1.1.2" evidence="8"/>
<reference evidence="11" key="1">
    <citation type="submission" date="2012-12" db="EMBL/GenBank/DDBJ databases">
        <authorList>
            <person name="Hellsten U."/>
            <person name="Grimwood J."/>
            <person name="Chapman J.A."/>
            <person name="Shapiro H."/>
            <person name="Aerts A."/>
            <person name="Otillar R.P."/>
            <person name="Terry A.Y."/>
            <person name="Boore J.L."/>
            <person name="Simakov O."/>
            <person name="Marletaz F."/>
            <person name="Cho S.-J."/>
            <person name="Edsinger-Gonzales E."/>
            <person name="Havlak P."/>
            <person name="Kuo D.-H."/>
            <person name="Larsson T."/>
            <person name="Lv J."/>
            <person name="Arendt D."/>
            <person name="Savage R."/>
            <person name="Osoegawa K."/>
            <person name="de Jong P."/>
            <person name="Lindberg D.R."/>
            <person name="Seaver E.C."/>
            <person name="Weisblat D.A."/>
            <person name="Putnam N.H."/>
            <person name="Grigoriev I.V."/>
            <person name="Rokhsar D.S."/>
        </authorList>
    </citation>
    <scope>NUCLEOTIDE SEQUENCE</scope>
    <source>
        <strain evidence="11">I ESC-2004</strain>
    </source>
</reference>
<dbReference type="PANTHER" id="PTHR11799">
    <property type="entry name" value="PARAOXONASE"/>
    <property type="match status" value="1"/>
</dbReference>
<gene>
    <name evidence="9" type="ORF">CAPTEDRAFT_168770</name>
</gene>
<organism evidence="9">
    <name type="scientific">Capitella teleta</name>
    <name type="common">Polychaete worm</name>
    <dbReference type="NCBI Taxonomy" id="283909"/>
    <lineage>
        <taxon>Eukaryota</taxon>
        <taxon>Metazoa</taxon>
        <taxon>Spiralia</taxon>
        <taxon>Lophotrochozoa</taxon>
        <taxon>Annelida</taxon>
        <taxon>Polychaeta</taxon>
        <taxon>Sedentaria</taxon>
        <taxon>Scolecida</taxon>
        <taxon>Capitellidae</taxon>
        <taxon>Capitella</taxon>
    </lineage>
</organism>
<dbReference type="EnsemblMetazoa" id="CapteT168770">
    <property type="protein sequence ID" value="CapteP168770"/>
    <property type="gene ID" value="CapteG168770"/>
</dbReference>
<dbReference type="Pfam" id="PF01731">
    <property type="entry name" value="Arylesterase"/>
    <property type="match status" value="1"/>
</dbReference>
<keyword evidence="3 7" id="KW-1015">Disulfide bond</keyword>
<dbReference type="STRING" id="283909.R7VAA2"/>
<evidence type="ECO:0000256" key="8">
    <source>
        <dbReference type="RuleBase" id="RU368025"/>
    </source>
</evidence>
<sequence>MIPVLGIGRTFYHHAPGPCRLVEGIESGAEDIASLPNGLAFFSSGMDFPVGNFKPNSVVGRIYTFDFNHPNEAPKELKIEGLDRMNPHGLSLWQNEEGEVFLFVVNHYPDGEESVNKFLYDAETNSLHLKMRVSSKEHSHIETLNDLVVVGENRFYYTNFLSKQLPESIQKFGRIAWGSIGYFDGRKTSLVHENLLLPNGINISPDSKYLYVSHTGNTEILVFDRLSDGALVLKNNIQIGTMADNLDVDPVTGSVWTGAHPDMFGIVAYLEDPTRHKSASQVLKINMQDGDMVNMTEVFADDGSFISGTASAVHYNSKMLVGTIFTNLMYCEMN</sequence>
<reference evidence="10" key="3">
    <citation type="submission" date="2015-06" db="UniProtKB">
        <authorList>
            <consortium name="EnsemblMetazoa"/>
        </authorList>
    </citation>
    <scope>IDENTIFICATION</scope>
</reference>
<evidence type="ECO:0000256" key="3">
    <source>
        <dbReference type="ARBA" id="ARBA00023157"/>
    </source>
</evidence>
<dbReference type="HOGENOM" id="CLU_049839_1_0_1"/>
<keyword evidence="6 8" id="KW-0106">Calcium</keyword>